<keyword evidence="3" id="KW-1185">Reference proteome</keyword>
<sequence length="89" mass="9722">MSSHKPSKEAERLLQAFDWSKVDALTDDQIIEAAKADPDSVMPTEAELAEFDLVLPAKARREMAQAKAPRAGDGDDDSDRNNPPKEAAE</sequence>
<proteinExistence type="predicted"/>
<accession>A0A4R1IH70</accession>
<dbReference type="OrthoDB" id="8456765at2"/>
<evidence type="ECO:0000256" key="1">
    <source>
        <dbReference type="SAM" id="MobiDB-lite"/>
    </source>
</evidence>
<feature type="region of interest" description="Disordered" evidence="1">
    <location>
        <begin position="60"/>
        <end position="89"/>
    </location>
</feature>
<gene>
    <name evidence="2" type="ORF">EV667_0894</name>
</gene>
<dbReference type="Proteomes" id="UP000295030">
    <property type="component" value="Unassembled WGS sequence"/>
</dbReference>
<reference evidence="2 3" key="1">
    <citation type="submission" date="2019-03" db="EMBL/GenBank/DDBJ databases">
        <title>Genomic Encyclopedia of Type Strains, Phase IV (KMG-IV): sequencing the most valuable type-strain genomes for metagenomic binning, comparative biology and taxonomic classification.</title>
        <authorList>
            <person name="Goeker M."/>
        </authorList>
    </citation>
    <scope>NUCLEOTIDE SEQUENCE [LARGE SCALE GENOMIC DNA]</scope>
    <source>
        <strain evidence="2 3">DSM 101</strain>
    </source>
</reference>
<evidence type="ECO:0000313" key="2">
    <source>
        <dbReference type="EMBL" id="TCK30792.1"/>
    </source>
</evidence>
<dbReference type="AlphaFoldDB" id="A0A4R1IH70"/>
<evidence type="ECO:0000313" key="3">
    <source>
        <dbReference type="Proteomes" id="UP000295030"/>
    </source>
</evidence>
<name>A0A4R1IH70_ANCAQ</name>
<feature type="compositionally biased region" description="Basic and acidic residues" evidence="1">
    <location>
        <begin position="79"/>
        <end position="89"/>
    </location>
</feature>
<protein>
    <submittedName>
        <fullName evidence="2">Uncharacterized protein</fullName>
    </submittedName>
</protein>
<dbReference type="EMBL" id="SMFY01000001">
    <property type="protein sequence ID" value="TCK30792.1"/>
    <property type="molecule type" value="Genomic_DNA"/>
</dbReference>
<organism evidence="2 3">
    <name type="scientific">Ancylobacter aquaticus</name>
    <dbReference type="NCBI Taxonomy" id="100"/>
    <lineage>
        <taxon>Bacteria</taxon>
        <taxon>Pseudomonadati</taxon>
        <taxon>Pseudomonadota</taxon>
        <taxon>Alphaproteobacteria</taxon>
        <taxon>Hyphomicrobiales</taxon>
        <taxon>Xanthobacteraceae</taxon>
        <taxon>Ancylobacter</taxon>
    </lineage>
</organism>
<comment type="caution">
    <text evidence="2">The sequence shown here is derived from an EMBL/GenBank/DDBJ whole genome shotgun (WGS) entry which is preliminary data.</text>
</comment>